<dbReference type="EMBL" id="SMKA01000040">
    <property type="protein sequence ID" value="TDC30842.1"/>
    <property type="molecule type" value="Genomic_DNA"/>
</dbReference>
<dbReference type="OrthoDB" id="7594344at2"/>
<evidence type="ECO:0000313" key="4">
    <source>
        <dbReference type="Proteomes" id="UP000295075"/>
    </source>
</evidence>
<evidence type="ECO:0000256" key="1">
    <source>
        <dbReference type="SAM" id="MobiDB-lite"/>
    </source>
</evidence>
<evidence type="ECO:0000256" key="2">
    <source>
        <dbReference type="SAM" id="SignalP"/>
    </source>
</evidence>
<feature type="compositionally biased region" description="Low complexity" evidence="1">
    <location>
        <begin position="27"/>
        <end position="46"/>
    </location>
</feature>
<evidence type="ECO:0000313" key="3">
    <source>
        <dbReference type="EMBL" id="TDC30842.1"/>
    </source>
</evidence>
<protein>
    <recommendedName>
        <fullName evidence="5">Matrixin family metalloprotease</fullName>
    </recommendedName>
</protein>
<dbReference type="RefSeq" id="WP_132406006.1">
    <property type="nucleotide sequence ID" value="NZ_SMKA01000040.1"/>
</dbReference>
<feature type="region of interest" description="Disordered" evidence="1">
    <location>
        <begin position="27"/>
        <end position="50"/>
    </location>
</feature>
<dbReference type="InterPro" id="IPR024079">
    <property type="entry name" value="MetalloPept_cat_dom_sf"/>
</dbReference>
<keyword evidence="2" id="KW-0732">Signal</keyword>
<dbReference type="AlphaFoldDB" id="A0A4R4Q7C9"/>
<evidence type="ECO:0008006" key="5">
    <source>
        <dbReference type="Google" id="ProtNLM"/>
    </source>
</evidence>
<dbReference type="GO" id="GO:0008237">
    <property type="term" value="F:metallopeptidase activity"/>
    <property type="evidence" value="ECO:0007669"/>
    <property type="project" value="InterPro"/>
</dbReference>
<accession>A0A4R4Q7C9</accession>
<comment type="caution">
    <text evidence="3">The sequence shown here is derived from an EMBL/GenBank/DDBJ whole genome shotgun (WGS) entry which is preliminary data.</text>
</comment>
<dbReference type="Gene3D" id="3.40.390.10">
    <property type="entry name" value="Collagenase (Catalytic Domain)"/>
    <property type="match status" value="1"/>
</dbReference>
<feature type="chain" id="PRO_5039407773" description="Matrixin family metalloprotease" evidence="2">
    <location>
        <begin position="28"/>
        <end position="274"/>
    </location>
</feature>
<reference evidence="3 4" key="1">
    <citation type="submission" date="2019-03" db="EMBL/GenBank/DDBJ databases">
        <title>Draft genome sequences of novel Actinobacteria.</title>
        <authorList>
            <person name="Sahin N."/>
            <person name="Ay H."/>
            <person name="Saygin H."/>
        </authorList>
    </citation>
    <scope>NUCLEOTIDE SEQUENCE [LARGE SCALE GENOMIC DNA]</scope>
    <source>
        <strain evidence="3 4">JCM 30547</strain>
    </source>
</reference>
<gene>
    <name evidence="3" type="ORF">E1261_12415</name>
</gene>
<sequence length="274" mass="29193">MRQAVRISAVLAAGGLVVLAAAGTSSAQPSDAQAASTRTATPAAPAADDHSDTVYVTGKAKDGTVSVTIYDPAEGVSPDQLRDMLRRSGVTGILAKGQEPPTAQPGQKVNQPLACLSYGTAREWCDHRWSYGAYRDPQVYFLDHTSSAWPVTAAVNDWYQAVGIDAYYRWHTAGCPGGTHCVHVYNGAYGATGWYGLTTWSPGTQGPVTVQLNDSYPLSANQHRTIACHELGHALSLAHNTSTSSCLYSGTYISLRPNSDDYNLLPRIYPLSGT</sequence>
<dbReference type="Proteomes" id="UP000295075">
    <property type="component" value="Unassembled WGS sequence"/>
</dbReference>
<name>A0A4R4Q7C9_9ACTN</name>
<keyword evidence="4" id="KW-1185">Reference proteome</keyword>
<proteinExistence type="predicted"/>
<dbReference type="SUPFAM" id="SSF55486">
    <property type="entry name" value="Metalloproteases ('zincins'), catalytic domain"/>
    <property type="match status" value="1"/>
</dbReference>
<feature type="signal peptide" evidence="2">
    <location>
        <begin position="1"/>
        <end position="27"/>
    </location>
</feature>
<organism evidence="3 4">
    <name type="scientific">Kribbella albertanoniae</name>
    <dbReference type="NCBI Taxonomy" id="1266829"/>
    <lineage>
        <taxon>Bacteria</taxon>
        <taxon>Bacillati</taxon>
        <taxon>Actinomycetota</taxon>
        <taxon>Actinomycetes</taxon>
        <taxon>Propionibacteriales</taxon>
        <taxon>Kribbellaceae</taxon>
        <taxon>Kribbella</taxon>
    </lineage>
</organism>